<keyword evidence="15" id="KW-0066">ATP synthesis</keyword>
<dbReference type="PROSITE" id="PS51194">
    <property type="entry name" value="HELICASE_CTER"/>
    <property type="match status" value="1"/>
</dbReference>
<evidence type="ECO:0000256" key="10">
    <source>
        <dbReference type="ARBA" id="ARBA00022840"/>
    </source>
</evidence>
<keyword evidence="6" id="KW-0547">Nucleotide-binding</keyword>
<accession>A0A6G1G2F3</accession>
<keyword evidence="4" id="KW-0813">Transport</keyword>
<dbReference type="PANTHER" id="PTHR47959:SF15">
    <property type="entry name" value="RNA HELICASE"/>
    <property type="match status" value="1"/>
</dbReference>
<evidence type="ECO:0000256" key="2">
    <source>
        <dbReference type="ARBA" id="ARBA00005699"/>
    </source>
</evidence>
<keyword evidence="8 25" id="KW-0378">Hydrolase</keyword>
<evidence type="ECO:0000256" key="8">
    <source>
        <dbReference type="ARBA" id="ARBA00022801"/>
    </source>
</evidence>
<dbReference type="GO" id="GO:0015078">
    <property type="term" value="F:proton transmembrane transporter activity"/>
    <property type="evidence" value="ECO:0007669"/>
    <property type="project" value="InterPro"/>
</dbReference>
<dbReference type="RefSeq" id="XP_033533865.1">
    <property type="nucleotide sequence ID" value="XM_033682543.1"/>
</dbReference>
<evidence type="ECO:0000256" key="18">
    <source>
        <dbReference type="ARBA" id="ARBA00024367"/>
    </source>
</evidence>
<evidence type="ECO:0000256" key="19">
    <source>
        <dbReference type="ARBA" id="ARBA00024410"/>
    </source>
</evidence>
<dbReference type="CDD" id="cd17957">
    <property type="entry name" value="DEADc_DDX52"/>
    <property type="match status" value="1"/>
</dbReference>
<dbReference type="InterPro" id="IPR006808">
    <property type="entry name" value="ATP_synth_F0_gsu_mt"/>
</dbReference>
<feature type="region of interest" description="Disordered" evidence="22">
    <location>
        <begin position="198"/>
        <end position="288"/>
    </location>
</feature>
<keyword evidence="12" id="KW-0406">Ion transport</keyword>
<evidence type="ECO:0000256" key="17">
    <source>
        <dbReference type="ARBA" id="ARBA00024355"/>
    </source>
</evidence>
<comment type="similarity">
    <text evidence="17">Belongs to the DEAD box helicase family. DDX52/ROK1 subfamily.</text>
</comment>
<dbReference type="InterPro" id="IPR011545">
    <property type="entry name" value="DEAD/DEAH_box_helicase_dom"/>
</dbReference>
<evidence type="ECO:0000256" key="12">
    <source>
        <dbReference type="ARBA" id="ARBA00023065"/>
    </source>
</evidence>
<dbReference type="InterPro" id="IPR001650">
    <property type="entry name" value="Helicase_C-like"/>
</dbReference>
<dbReference type="OrthoDB" id="360161at2759"/>
<dbReference type="Pfam" id="PF04718">
    <property type="entry name" value="ATP-synt_G"/>
    <property type="match status" value="1"/>
</dbReference>
<evidence type="ECO:0000259" key="23">
    <source>
        <dbReference type="PROSITE" id="PS51192"/>
    </source>
</evidence>
<evidence type="ECO:0000256" key="5">
    <source>
        <dbReference type="ARBA" id="ARBA00022547"/>
    </source>
</evidence>
<reference evidence="27" key="3">
    <citation type="submission" date="2025-04" db="UniProtKB">
        <authorList>
            <consortium name="RefSeq"/>
        </authorList>
    </citation>
    <scope>IDENTIFICATION</scope>
    <source>
        <strain evidence="27">CBS 781.70</strain>
    </source>
</reference>
<protein>
    <recommendedName>
        <fullName evidence="19">ATP-dependent RNA helicase ROK1</fullName>
        <ecNumber evidence="3">3.6.4.13</ecNumber>
    </recommendedName>
    <alternativeName>
        <fullName evidence="20">ATP-dependent RNA helicase rok1</fullName>
    </alternativeName>
</protein>
<feature type="compositionally biased region" description="Polar residues" evidence="22">
    <location>
        <begin position="215"/>
        <end position="233"/>
    </location>
</feature>
<reference evidence="27" key="2">
    <citation type="submission" date="2020-04" db="EMBL/GenBank/DDBJ databases">
        <authorList>
            <consortium name="NCBI Genome Project"/>
        </authorList>
    </citation>
    <scope>NUCLEOTIDE SEQUENCE</scope>
    <source>
        <strain evidence="27">CBS 781.70</strain>
    </source>
</reference>
<feature type="region of interest" description="Disordered" evidence="22">
    <location>
        <begin position="306"/>
        <end position="343"/>
    </location>
</feature>
<feature type="compositionally biased region" description="Basic and acidic residues" evidence="22">
    <location>
        <begin position="308"/>
        <end position="318"/>
    </location>
</feature>
<dbReference type="Pfam" id="PF00270">
    <property type="entry name" value="DEAD"/>
    <property type="match status" value="1"/>
</dbReference>
<comment type="function">
    <text evidence="16">ATP-dependent RNA helicase involved in 40S ribosomal subunit biogenesis. Required for the processing and cleavage of 35S pre-rRNA at sites A0, A1, and A2, leading to mature 18S rRNA.</text>
</comment>
<dbReference type="GO" id="GO:0030490">
    <property type="term" value="P:maturation of SSU-rRNA"/>
    <property type="evidence" value="ECO:0007669"/>
    <property type="project" value="InterPro"/>
</dbReference>
<comment type="subcellular location">
    <subcellularLocation>
        <location evidence="1">Mitochondrion membrane</location>
    </subcellularLocation>
</comment>
<dbReference type="SMART" id="SM00490">
    <property type="entry name" value="HELICc"/>
    <property type="match status" value="1"/>
</dbReference>
<comment type="catalytic activity">
    <reaction evidence="21">
        <text>ATP + H2O = ADP + phosphate + H(+)</text>
        <dbReference type="Rhea" id="RHEA:13065"/>
        <dbReference type="ChEBI" id="CHEBI:15377"/>
        <dbReference type="ChEBI" id="CHEBI:15378"/>
        <dbReference type="ChEBI" id="CHEBI:30616"/>
        <dbReference type="ChEBI" id="CHEBI:43474"/>
        <dbReference type="ChEBI" id="CHEBI:456216"/>
        <dbReference type="EC" id="3.6.4.13"/>
    </reaction>
</comment>
<evidence type="ECO:0000256" key="14">
    <source>
        <dbReference type="ARBA" id="ARBA00023136"/>
    </source>
</evidence>
<keyword evidence="9" id="KW-0347">Helicase</keyword>
<dbReference type="GO" id="GO:0016787">
    <property type="term" value="F:hydrolase activity"/>
    <property type="evidence" value="ECO:0007669"/>
    <property type="project" value="UniProtKB-KW"/>
</dbReference>
<dbReference type="SMART" id="SM00487">
    <property type="entry name" value="DEXDc"/>
    <property type="match status" value="1"/>
</dbReference>
<proteinExistence type="inferred from homology"/>
<dbReference type="Gene3D" id="3.40.50.300">
    <property type="entry name" value="P-loop containing nucleotide triphosphate hydrolases"/>
    <property type="match status" value="2"/>
</dbReference>
<dbReference type="GO" id="GO:0005524">
    <property type="term" value="F:ATP binding"/>
    <property type="evidence" value="ECO:0007669"/>
    <property type="project" value="UniProtKB-KW"/>
</dbReference>
<evidence type="ECO:0000256" key="22">
    <source>
        <dbReference type="SAM" id="MobiDB-lite"/>
    </source>
</evidence>
<dbReference type="AlphaFoldDB" id="A0A6G1G2F3"/>
<dbReference type="GO" id="GO:0015986">
    <property type="term" value="P:proton motive force-driven ATP synthesis"/>
    <property type="evidence" value="ECO:0007669"/>
    <property type="project" value="InterPro"/>
</dbReference>
<keyword evidence="10" id="KW-0067">ATP-binding</keyword>
<dbReference type="Proteomes" id="UP000504638">
    <property type="component" value="Unplaced"/>
</dbReference>
<reference evidence="25 27" key="1">
    <citation type="submission" date="2020-01" db="EMBL/GenBank/DDBJ databases">
        <authorList>
            <consortium name="DOE Joint Genome Institute"/>
            <person name="Haridas S."/>
            <person name="Albert R."/>
            <person name="Binder M."/>
            <person name="Bloem J."/>
            <person name="Labutti K."/>
            <person name="Salamov A."/>
            <person name="Andreopoulos B."/>
            <person name="Baker S.E."/>
            <person name="Barry K."/>
            <person name="Bills G."/>
            <person name="Bluhm B.H."/>
            <person name="Cannon C."/>
            <person name="Castanera R."/>
            <person name="Culley D.E."/>
            <person name="Daum C."/>
            <person name="Ezra D."/>
            <person name="Gonzalez J.B."/>
            <person name="Henrissat B."/>
            <person name="Kuo A."/>
            <person name="Liang C."/>
            <person name="Lipzen A."/>
            <person name="Lutzoni F."/>
            <person name="Magnuson J."/>
            <person name="Mondo S."/>
            <person name="Nolan M."/>
            <person name="Ohm R."/>
            <person name="Pangilinan J."/>
            <person name="Park H.-J."/>
            <person name="Ramirez L."/>
            <person name="Alfaro M."/>
            <person name="Sun H."/>
            <person name="Tritt A."/>
            <person name="Yoshinaga Y."/>
            <person name="Zwiers L.-H."/>
            <person name="Turgeon B.G."/>
            <person name="Goodwin S.B."/>
            <person name="Spatafora J.W."/>
            <person name="Crous P.W."/>
            <person name="Grigoriev I.V."/>
        </authorList>
    </citation>
    <scope>NUCLEOTIDE SEQUENCE</scope>
    <source>
        <strain evidence="25 27">CBS 781.70</strain>
    </source>
</reference>
<gene>
    <name evidence="25 27" type="ORF">P152DRAFT_507577</name>
</gene>
<comment type="similarity">
    <text evidence="2">Belongs to the ATPase g subunit family.</text>
</comment>
<organism evidence="25">
    <name type="scientific">Eremomyces bilateralis CBS 781.70</name>
    <dbReference type="NCBI Taxonomy" id="1392243"/>
    <lineage>
        <taxon>Eukaryota</taxon>
        <taxon>Fungi</taxon>
        <taxon>Dikarya</taxon>
        <taxon>Ascomycota</taxon>
        <taxon>Pezizomycotina</taxon>
        <taxon>Dothideomycetes</taxon>
        <taxon>Dothideomycetes incertae sedis</taxon>
        <taxon>Eremomycetales</taxon>
        <taxon>Eremomycetaceae</taxon>
        <taxon>Eremomyces</taxon>
    </lineage>
</organism>
<evidence type="ECO:0000256" key="9">
    <source>
        <dbReference type="ARBA" id="ARBA00022806"/>
    </source>
</evidence>
<dbReference type="Pfam" id="PF00271">
    <property type="entry name" value="Helicase_C"/>
    <property type="match status" value="1"/>
</dbReference>
<dbReference type="InterPro" id="IPR014001">
    <property type="entry name" value="Helicase_ATP-bd"/>
</dbReference>
<evidence type="ECO:0000313" key="27">
    <source>
        <dbReference type="RefSeq" id="XP_033533865.1"/>
    </source>
</evidence>
<keyword evidence="13" id="KW-0496">Mitochondrion</keyword>
<evidence type="ECO:0000256" key="6">
    <source>
        <dbReference type="ARBA" id="ARBA00022741"/>
    </source>
</evidence>
<dbReference type="PROSITE" id="PS51192">
    <property type="entry name" value="HELICASE_ATP_BIND_1"/>
    <property type="match status" value="1"/>
</dbReference>
<dbReference type="SUPFAM" id="SSF52540">
    <property type="entry name" value="P-loop containing nucleoside triphosphate hydrolases"/>
    <property type="match status" value="1"/>
</dbReference>
<evidence type="ECO:0000256" key="1">
    <source>
        <dbReference type="ARBA" id="ARBA00004325"/>
    </source>
</evidence>
<dbReference type="GO" id="GO:0003723">
    <property type="term" value="F:RNA binding"/>
    <property type="evidence" value="ECO:0007669"/>
    <property type="project" value="UniProtKB-KW"/>
</dbReference>
<dbReference type="GO" id="GO:0003724">
    <property type="term" value="F:RNA helicase activity"/>
    <property type="evidence" value="ECO:0007669"/>
    <property type="project" value="UniProtKB-EC"/>
</dbReference>
<feature type="domain" description="Helicase C-terminal" evidence="24">
    <location>
        <begin position="646"/>
        <end position="814"/>
    </location>
</feature>
<evidence type="ECO:0000313" key="26">
    <source>
        <dbReference type="Proteomes" id="UP000504638"/>
    </source>
</evidence>
<feature type="region of interest" description="Disordered" evidence="22">
    <location>
        <begin position="834"/>
        <end position="881"/>
    </location>
</feature>
<dbReference type="InterPro" id="IPR044764">
    <property type="entry name" value="DDX52/Rok1_DEADc"/>
</dbReference>
<keyword evidence="7" id="KW-0375">Hydrogen ion transport</keyword>
<comment type="subunit">
    <text evidence="18">Interacts with the U3 snoRNA and is associated with the 90S and 40S pre-ribosomes.</text>
</comment>
<evidence type="ECO:0000256" key="16">
    <source>
        <dbReference type="ARBA" id="ARBA00024310"/>
    </source>
</evidence>
<dbReference type="CDD" id="cd18787">
    <property type="entry name" value="SF2_C_DEAD"/>
    <property type="match status" value="1"/>
</dbReference>
<evidence type="ECO:0000256" key="7">
    <source>
        <dbReference type="ARBA" id="ARBA00022781"/>
    </source>
</evidence>
<evidence type="ECO:0000256" key="11">
    <source>
        <dbReference type="ARBA" id="ARBA00022884"/>
    </source>
</evidence>
<dbReference type="EC" id="3.6.4.13" evidence="3"/>
<evidence type="ECO:0000259" key="24">
    <source>
        <dbReference type="PROSITE" id="PS51194"/>
    </source>
</evidence>
<keyword evidence="14" id="KW-0472">Membrane</keyword>
<dbReference type="EMBL" id="ML975158">
    <property type="protein sequence ID" value="KAF1812234.1"/>
    <property type="molecule type" value="Genomic_DNA"/>
</dbReference>
<evidence type="ECO:0000256" key="21">
    <source>
        <dbReference type="ARBA" id="ARBA00047984"/>
    </source>
</evidence>
<keyword evidence="5" id="KW-0138">CF(0)</keyword>
<evidence type="ECO:0000256" key="4">
    <source>
        <dbReference type="ARBA" id="ARBA00022448"/>
    </source>
</evidence>
<dbReference type="PANTHER" id="PTHR47959">
    <property type="entry name" value="ATP-DEPENDENT RNA HELICASE RHLE-RELATED"/>
    <property type="match status" value="1"/>
</dbReference>
<evidence type="ECO:0000256" key="13">
    <source>
        <dbReference type="ARBA" id="ARBA00023128"/>
    </source>
</evidence>
<evidence type="ECO:0000256" key="20">
    <source>
        <dbReference type="ARBA" id="ARBA00024419"/>
    </source>
</evidence>
<feature type="compositionally biased region" description="Basic and acidic residues" evidence="22">
    <location>
        <begin position="857"/>
        <end position="866"/>
    </location>
</feature>
<dbReference type="GO" id="GO:0005829">
    <property type="term" value="C:cytosol"/>
    <property type="evidence" value="ECO:0007669"/>
    <property type="project" value="TreeGrafter"/>
</dbReference>
<dbReference type="GO" id="GO:0031966">
    <property type="term" value="C:mitochondrial membrane"/>
    <property type="evidence" value="ECO:0007669"/>
    <property type="project" value="UniProtKB-SubCell"/>
</dbReference>
<feature type="domain" description="Helicase ATP-binding" evidence="23">
    <location>
        <begin position="398"/>
        <end position="602"/>
    </location>
</feature>
<evidence type="ECO:0000256" key="3">
    <source>
        <dbReference type="ARBA" id="ARBA00012552"/>
    </source>
</evidence>
<dbReference type="InterPro" id="IPR050079">
    <property type="entry name" value="DEAD_box_RNA_helicase"/>
</dbReference>
<dbReference type="InterPro" id="IPR027417">
    <property type="entry name" value="P-loop_NTPase"/>
</dbReference>
<keyword evidence="11" id="KW-0694">RNA-binding</keyword>
<dbReference type="GO" id="GO:0045259">
    <property type="term" value="C:proton-transporting ATP synthase complex"/>
    <property type="evidence" value="ECO:0007669"/>
    <property type="project" value="UniProtKB-KW"/>
</dbReference>
<dbReference type="GeneID" id="54423113"/>
<evidence type="ECO:0000256" key="15">
    <source>
        <dbReference type="ARBA" id="ARBA00023310"/>
    </source>
</evidence>
<name>A0A6G1G2F3_9PEZI</name>
<sequence>MSPTLSRAVLRQRQFALRRIFSRHASTAEAAQAKTSEAASKASEGLSRAQASAGSALSKAGSAVGALGNAIGSIGGRTGRLVGFVNSLIPPTIHYSKVGLELGKLIFEGRKMSPPSMATFQTYFQSAFNSIRSTSAASGTANPRSALQQVRNLSTAELTAAGVVLAEVLGFFSIGEMIGRHSINPMDVFKLLTRSTKISRSQTARPSNAKLPSTGAPSNPQLFGNGDDSQGKSNLGKRKRGGAAASEFAKNASEPGDRTSMSNGDTKIHTNGEETSGQVSGRPTGRQPQEECLRILRSHKVKIVVLDSEPKQSKESTGLKKSKKEKGSSKESGSGSKHKQELFPQPLVSFDQLRTQYNISRRLLSNIKDQGYVVPTEVQLASIPLLLDPAKSLANSDSFVDTDAPDLLSIAPTGSGKTLAFLIPILHRLISERKKSKSETEEHGLKAIVLAPTKELASQIANEGRKLALNTGIKVTLFRKGMKIGTSLERVGDEEQSDNESDVDDHEKRAALEIKSHVLVSTPLALLNSLSSDDGKERSLPTVQQLVLDEADVLLDPLFRDQTLGIWKKCTNSNLQSTLWSATISSSIEEIATNFWKDRRRPSKNDASSESKSLLLRLVVGIKDTAVPNIDHKLVYAATEQGKLLGLRQLIHPSAPQGEAGPSLRPPFLVFTQTIPRAVALHSELLFDIPPEAGGASRLAVLHSDLSEQARDRVMTRFRKGEIWVLITTDLLARGVDFRGVNGVVNYDIPNSAAAYVHRVGRTGRAGREGGVAVTYYTKEDIPYVKNIANVIAASERSRGDEKTTIEPWLLNALPTPSKRDKQLLKKRGVPARSVNALNGKGDGKGPAAARISTKSGFERRMENKRKAAKSHHQSDRNDAVVKHVLEENESEFEGFDD</sequence>
<keyword evidence="26" id="KW-1185">Reference proteome</keyword>
<evidence type="ECO:0000313" key="25">
    <source>
        <dbReference type="EMBL" id="KAF1812234.1"/>
    </source>
</evidence>